<dbReference type="SMART" id="SM00244">
    <property type="entry name" value="PHB"/>
    <property type="match status" value="1"/>
</dbReference>
<dbReference type="SUPFAM" id="SSF117892">
    <property type="entry name" value="Band 7/SPFH domain"/>
    <property type="match status" value="2"/>
</dbReference>
<dbReference type="Proteomes" id="UP000821853">
    <property type="component" value="Unassembled WGS sequence"/>
</dbReference>
<dbReference type="FunFam" id="3.30.479.30:FF:000004">
    <property type="entry name" value="Putative membrane protease family, stomatin"/>
    <property type="match status" value="1"/>
</dbReference>
<dbReference type="VEuPathDB" id="VectorBase:HLOH_042202"/>
<feature type="region of interest" description="Disordered" evidence="4">
    <location>
        <begin position="261"/>
        <end position="283"/>
    </location>
</feature>
<evidence type="ECO:0000256" key="4">
    <source>
        <dbReference type="SAM" id="MobiDB-lite"/>
    </source>
</evidence>
<evidence type="ECO:0000256" key="1">
    <source>
        <dbReference type="ARBA" id="ARBA00004370"/>
    </source>
</evidence>
<gene>
    <name evidence="6" type="ORF">HPB48_011838</name>
</gene>
<dbReference type="OrthoDB" id="2105077at2759"/>
<reference evidence="6 7" key="1">
    <citation type="journal article" date="2020" name="Cell">
        <title>Large-Scale Comparative Analyses of Tick Genomes Elucidate Their Genetic Diversity and Vector Capacities.</title>
        <authorList>
            <consortium name="Tick Genome and Microbiome Consortium (TIGMIC)"/>
            <person name="Jia N."/>
            <person name="Wang J."/>
            <person name="Shi W."/>
            <person name="Du L."/>
            <person name="Sun Y."/>
            <person name="Zhan W."/>
            <person name="Jiang J.F."/>
            <person name="Wang Q."/>
            <person name="Zhang B."/>
            <person name="Ji P."/>
            <person name="Bell-Sakyi L."/>
            <person name="Cui X.M."/>
            <person name="Yuan T.T."/>
            <person name="Jiang B.G."/>
            <person name="Yang W.F."/>
            <person name="Lam T.T."/>
            <person name="Chang Q.C."/>
            <person name="Ding S.J."/>
            <person name="Wang X.J."/>
            <person name="Zhu J.G."/>
            <person name="Ruan X.D."/>
            <person name="Zhao L."/>
            <person name="Wei J.T."/>
            <person name="Ye R.Z."/>
            <person name="Que T.C."/>
            <person name="Du C.H."/>
            <person name="Zhou Y.H."/>
            <person name="Cheng J.X."/>
            <person name="Dai P.F."/>
            <person name="Guo W.B."/>
            <person name="Han X.H."/>
            <person name="Huang E.J."/>
            <person name="Li L.F."/>
            <person name="Wei W."/>
            <person name="Gao Y.C."/>
            <person name="Liu J.Z."/>
            <person name="Shao H.Z."/>
            <person name="Wang X."/>
            <person name="Wang C.C."/>
            <person name="Yang T.C."/>
            <person name="Huo Q.B."/>
            <person name="Li W."/>
            <person name="Chen H.Y."/>
            <person name="Chen S.E."/>
            <person name="Zhou L.G."/>
            <person name="Ni X.B."/>
            <person name="Tian J.H."/>
            <person name="Sheng Y."/>
            <person name="Liu T."/>
            <person name="Pan Y.S."/>
            <person name="Xia L.Y."/>
            <person name="Li J."/>
            <person name="Zhao F."/>
            <person name="Cao W.C."/>
        </authorList>
    </citation>
    <scope>NUCLEOTIDE SEQUENCE [LARGE SCALE GENOMIC DNA]</scope>
    <source>
        <strain evidence="6">HaeL-2018</strain>
    </source>
</reference>
<comment type="caution">
    <text evidence="6">The sequence shown here is derived from an EMBL/GenBank/DDBJ whole genome shotgun (WGS) entry which is preliminary data.</text>
</comment>
<dbReference type="EMBL" id="JABSTR010000009">
    <property type="protein sequence ID" value="KAH9379308.1"/>
    <property type="molecule type" value="Genomic_DNA"/>
</dbReference>
<dbReference type="AlphaFoldDB" id="A0A9J6GY74"/>
<dbReference type="InterPro" id="IPR036013">
    <property type="entry name" value="Band_7/SPFH_dom_sf"/>
</dbReference>
<protein>
    <recommendedName>
        <fullName evidence="5">Band 7 domain-containing protein</fullName>
    </recommendedName>
</protein>
<dbReference type="InterPro" id="IPR001972">
    <property type="entry name" value="Stomatin_HflK_fam"/>
</dbReference>
<dbReference type="Gene3D" id="3.30.479.30">
    <property type="entry name" value="Band 7 domain"/>
    <property type="match status" value="1"/>
</dbReference>
<keyword evidence="7" id="KW-1185">Reference proteome</keyword>
<evidence type="ECO:0000256" key="2">
    <source>
        <dbReference type="ARBA" id="ARBA00008164"/>
    </source>
</evidence>
<evidence type="ECO:0000259" key="5">
    <source>
        <dbReference type="SMART" id="SM00244"/>
    </source>
</evidence>
<dbReference type="PANTHER" id="PTHR10264:SF127">
    <property type="entry name" value="PODOCIN"/>
    <property type="match status" value="1"/>
</dbReference>
<comment type="similarity">
    <text evidence="2">Belongs to the band 7/mec-2 family.</text>
</comment>
<dbReference type="InterPro" id="IPR001107">
    <property type="entry name" value="Band_7"/>
</dbReference>
<dbReference type="Pfam" id="PF01145">
    <property type="entry name" value="Band_7"/>
    <property type="match status" value="1"/>
</dbReference>
<organism evidence="6 7">
    <name type="scientific">Haemaphysalis longicornis</name>
    <name type="common">Bush tick</name>
    <dbReference type="NCBI Taxonomy" id="44386"/>
    <lineage>
        <taxon>Eukaryota</taxon>
        <taxon>Metazoa</taxon>
        <taxon>Ecdysozoa</taxon>
        <taxon>Arthropoda</taxon>
        <taxon>Chelicerata</taxon>
        <taxon>Arachnida</taxon>
        <taxon>Acari</taxon>
        <taxon>Parasitiformes</taxon>
        <taxon>Ixodida</taxon>
        <taxon>Ixodoidea</taxon>
        <taxon>Ixodidae</taxon>
        <taxon>Haemaphysalinae</taxon>
        <taxon>Haemaphysalis</taxon>
    </lineage>
</organism>
<name>A0A9J6GY74_HAELO</name>
<evidence type="ECO:0000313" key="7">
    <source>
        <dbReference type="Proteomes" id="UP000821853"/>
    </source>
</evidence>
<dbReference type="GO" id="GO:0009898">
    <property type="term" value="C:cytoplasmic side of plasma membrane"/>
    <property type="evidence" value="ECO:0007669"/>
    <property type="project" value="UniProtKB-ARBA"/>
</dbReference>
<evidence type="ECO:0000313" key="6">
    <source>
        <dbReference type="EMBL" id="KAH9379308.1"/>
    </source>
</evidence>
<keyword evidence="3" id="KW-0472">Membrane</keyword>
<comment type="subcellular location">
    <subcellularLocation>
        <location evidence="1">Membrane</location>
    </subcellularLocation>
</comment>
<dbReference type="PANTHER" id="PTHR10264">
    <property type="entry name" value="BAND 7 PROTEIN-RELATED"/>
    <property type="match status" value="1"/>
</dbReference>
<accession>A0A9J6GY74</accession>
<dbReference type="InterPro" id="IPR043202">
    <property type="entry name" value="Band-7_stomatin-like"/>
</dbReference>
<proteinExistence type="inferred from homology"/>
<dbReference type="PRINTS" id="PR00721">
    <property type="entry name" value="STOMATIN"/>
</dbReference>
<sequence length="283" mass="30596">MKKALIHSRLLHHLPYENPSKTELKINIVSSKAQKAALGVPAYTANQALADKGTTNTIEELITAPKITQLQRLRDSEQGIQILRSLGYEVLTKDSVTVAVDAVVWYRVQDAVLSVANVANAHYSTHLLAQTMLRNILGTRNLHEILAEREQISSDMQASMRAAVCKGVDIGGGRGGGYLVNARLKSALDLGTDPWGIKVERVEIKDVRLPVQLQRAMAAEAEAAREARAKLIAAEGEQKASRALKEAADTMALSPAALQLRISSDTATPSPPRRTPPSSSQCP</sequence>
<feature type="domain" description="Band 7" evidence="5">
    <location>
        <begin position="27"/>
        <end position="221"/>
    </location>
</feature>
<evidence type="ECO:0000256" key="3">
    <source>
        <dbReference type="ARBA" id="ARBA00023136"/>
    </source>
</evidence>
<dbReference type="Gene3D" id="6.10.250.2090">
    <property type="match status" value="1"/>
</dbReference>